<keyword evidence="9" id="KW-0121">Carboxypeptidase</keyword>
<comment type="catalytic activity">
    <reaction evidence="23">
        <text>Preferential cleavage: (Ac)2-L-Lys-D-Ala-|-D-Ala. Also transpeptidation of peptidyl-alanyl moieties that are N-acyl substituents of D-alanine.</text>
        <dbReference type="EC" id="3.4.16.4"/>
    </reaction>
</comment>
<evidence type="ECO:0000256" key="26">
    <source>
        <dbReference type="ARBA" id="ARBA00060592"/>
    </source>
</evidence>
<evidence type="ECO:0000256" key="1">
    <source>
        <dbReference type="ARBA" id="ARBA00002624"/>
    </source>
</evidence>
<gene>
    <name evidence="31" type="ORF">IAD36_01350</name>
</gene>
<reference evidence="31" key="1">
    <citation type="submission" date="2020-10" db="EMBL/GenBank/DDBJ databases">
        <authorList>
            <person name="Gilroy R."/>
        </authorList>
    </citation>
    <scope>NUCLEOTIDE SEQUENCE</scope>
    <source>
        <strain evidence="31">ChiGjej3B3-7149</strain>
    </source>
</reference>
<keyword evidence="8" id="KW-1003">Cell membrane</keyword>
<dbReference type="PANTHER" id="PTHR32282:SF11">
    <property type="entry name" value="PENICILLIN-BINDING PROTEIN 1B"/>
    <property type="match status" value="1"/>
</dbReference>
<dbReference type="InterPro" id="IPR050396">
    <property type="entry name" value="Glycosyltr_51/Transpeptidase"/>
</dbReference>
<evidence type="ECO:0000256" key="23">
    <source>
        <dbReference type="ARBA" id="ARBA00034000"/>
    </source>
</evidence>
<evidence type="ECO:0000256" key="3">
    <source>
        <dbReference type="ARBA" id="ARBA00004752"/>
    </source>
</evidence>
<evidence type="ECO:0000256" key="27">
    <source>
        <dbReference type="SAM" id="MobiDB-lite"/>
    </source>
</evidence>
<dbReference type="GO" id="GO:0008360">
    <property type="term" value="P:regulation of cell shape"/>
    <property type="evidence" value="ECO:0007669"/>
    <property type="project" value="UniProtKB-KW"/>
</dbReference>
<evidence type="ECO:0000256" key="28">
    <source>
        <dbReference type="SAM" id="Phobius"/>
    </source>
</evidence>
<dbReference type="Pfam" id="PF00905">
    <property type="entry name" value="Transpeptidase"/>
    <property type="match status" value="1"/>
</dbReference>
<dbReference type="Gene3D" id="3.40.710.10">
    <property type="entry name" value="DD-peptidase/beta-lactamase superfamily"/>
    <property type="match status" value="1"/>
</dbReference>
<dbReference type="FunFam" id="1.10.3810.10:FF:000001">
    <property type="entry name" value="Penicillin-binding protein 1A"/>
    <property type="match status" value="1"/>
</dbReference>
<comment type="similarity">
    <text evidence="5">In the N-terminal section; belongs to the glycosyltransferase 51 family.</text>
</comment>
<dbReference type="GO" id="GO:0005886">
    <property type="term" value="C:plasma membrane"/>
    <property type="evidence" value="ECO:0007669"/>
    <property type="project" value="UniProtKB-SubCell"/>
</dbReference>
<evidence type="ECO:0000256" key="22">
    <source>
        <dbReference type="ARBA" id="ARBA00023316"/>
    </source>
</evidence>
<comment type="pathway">
    <text evidence="26">Glycan biosynthesis.</text>
</comment>
<dbReference type="GO" id="GO:0030288">
    <property type="term" value="C:outer membrane-bounded periplasmic space"/>
    <property type="evidence" value="ECO:0007669"/>
    <property type="project" value="TreeGrafter"/>
</dbReference>
<comment type="caution">
    <text evidence="31">The sequence shown here is derived from an EMBL/GenBank/DDBJ whole genome shotgun (WGS) entry which is preliminary data.</text>
</comment>
<evidence type="ECO:0000256" key="17">
    <source>
        <dbReference type="ARBA" id="ARBA00022984"/>
    </source>
</evidence>
<dbReference type="Pfam" id="PF00912">
    <property type="entry name" value="Transgly"/>
    <property type="match status" value="1"/>
</dbReference>
<protein>
    <recommendedName>
        <fullName evidence="7">Penicillin-binding protein 1A</fullName>
        <ecNumber evidence="24">2.4.99.28</ecNumber>
        <ecNumber evidence="6">3.4.16.4</ecNumber>
    </recommendedName>
</protein>
<dbReference type="Proteomes" id="UP000824238">
    <property type="component" value="Unassembled WGS sequence"/>
</dbReference>
<evidence type="ECO:0000256" key="13">
    <source>
        <dbReference type="ARBA" id="ARBA00022692"/>
    </source>
</evidence>
<dbReference type="SUPFAM" id="SSF53955">
    <property type="entry name" value="Lysozyme-like"/>
    <property type="match status" value="1"/>
</dbReference>
<evidence type="ECO:0000256" key="11">
    <source>
        <dbReference type="ARBA" id="ARBA00022676"/>
    </source>
</evidence>
<keyword evidence="16" id="KW-0735">Signal-anchor</keyword>
<evidence type="ECO:0000259" key="29">
    <source>
        <dbReference type="Pfam" id="PF00905"/>
    </source>
</evidence>
<evidence type="ECO:0000256" key="20">
    <source>
        <dbReference type="ARBA" id="ARBA00023251"/>
    </source>
</evidence>
<dbReference type="GO" id="GO:0006508">
    <property type="term" value="P:proteolysis"/>
    <property type="evidence" value="ECO:0007669"/>
    <property type="project" value="UniProtKB-KW"/>
</dbReference>
<dbReference type="InterPro" id="IPR001460">
    <property type="entry name" value="PCN-bd_Tpept"/>
</dbReference>
<accession>A0A9D1IYN0</accession>
<comment type="subcellular location">
    <subcellularLocation>
        <location evidence="2">Cell membrane</location>
        <topology evidence="2">Single-pass type II membrane protein</topology>
    </subcellularLocation>
</comment>
<evidence type="ECO:0000256" key="21">
    <source>
        <dbReference type="ARBA" id="ARBA00023268"/>
    </source>
</evidence>
<evidence type="ECO:0000256" key="18">
    <source>
        <dbReference type="ARBA" id="ARBA00022989"/>
    </source>
</evidence>
<evidence type="ECO:0000256" key="15">
    <source>
        <dbReference type="ARBA" id="ARBA00022960"/>
    </source>
</evidence>
<sequence>MDKEPRNKKLETAGKAADTAVSTVVGAVGLAAKIVVTVLLVILTTTLLLACVFAFYVKTCLTEDIDISLSDYQLSESSIIYCETEPGVYKELATLHGVENRIWVDLEDIPDYLVKALVAIEDHRFYTHKGVDWYRTVGAMFTLLTGGDDSFGGSTITQQLIKNVTGNKEVTVQRKLIEIFQALEFEKKYDKDEILEWYLNAVYFGEGCDGIYTAAEKYFGKEPSELTLAESASIVGIVNLPTYYSPFYSEENNKERQETVLRRMYELGFISYDEYKQAKDEELVFTRSENEVATQEIYSYYVEAVIADVTEDLMEQKGISESAARQLLYNGGYRVYSCLDPYIQECVDNVYLDVENFPKPSYTSQQLQSAMVIMDPYTGEVKAMSGGVGEKTGNLVLNRATDALRAPGSSFKPLAVYAPAIEFGLITPSTLVNDAPREEVEMSQDQWYPKNSDWKYRGYMDIATAVRLSINTVAAQVLDKLGLDASTNFLKNKLGITSLVADDYNYASLALGELTNGISVLEMTQAYCAFDNAGIFTEARTYTKVTDAAGNLILDNQAKTHVAMKSSTATNITDMLYSAANYGTGREAVFSGQAIAGKTGTSSYNWNRWFAGYTPYYVGVVWTGFDQPEQINIYGNPAAQVWRRVMQQVHAGLEYKSFPAADWIGGDTQIFGDLTEEKEQQDNPTPSPSPSEEPEVEESPEVQVTDSPVVTDSPELPEQPAEPLSPGIFDLWG</sequence>
<dbReference type="GO" id="GO:0071555">
    <property type="term" value="P:cell wall organization"/>
    <property type="evidence" value="ECO:0007669"/>
    <property type="project" value="UniProtKB-KW"/>
</dbReference>
<feature type="transmembrane region" description="Helical" evidence="28">
    <location>
        <begin position="34"/>
        <end position="57"/>
    </location>
</feature>
<dbReference type="InterPro" id="IPR023346">
    <property type="entry name" value="Lysozyme-like_dom_sf"/>
</dbReference>
<name>A0A9D1IYN0_9FIRM</name>
<keyword evidence="15" id="KW-0133">Cell shape</keyword>
<keyword evidence="12" id="KW-0808">Transferase</keyword>
<evidence type="ECO:0000256" key="8">
    <source>
        <dbReference type="ARBA" id="ARBA00022475"/>
    </source>
</evidence>
<evidence type="ECO:0000256" key="2">
    <source>
        <dbReference type="ARBA" id="ARBA00004401"/>
    </source>
</evidence>
<dbReference type="GO" id="GO:0046677">
    <property type="term" value="P:response to antibiotic"/>
    <property type="evidence" value="ECO:0007669"/>
    <property type="project" value="UniProtKB-KW"/>
</dbReference>
<dbReference type="EMBL" id="DVHH01000034">
    <property type="protein sequence ID" value="HIR54235.1"/>
    <property type="molecule type" value="Genomic_DNA"/>
</dbReference>
<keyword evidence="14" id="KW-0378">Hydrolase</keyword>
<comment type="pathway">
    <text evidence="3">Cell wall biogenesis; peptidoglycan biosynthesis.</text>
</comment>
<dbReference type="SUPFAM" id="SSF56601">
    <property type="entry name" value="beta-lactamase/transpeptidase-like"/>
    <property type="match status" value="1"/>
</dbReference>
<keyword evidence="11" id="KW-0328">Glycosyltransferase</keyword>
<evidence type="ECO:0000313" key="31">
    <source>
        <dbReference type="EMBL" id="HIR54235.1"/>
    </source>
</evidence>
<evidence type="ECO:0000256" key="10">
    <source>
        <dbReference type="ARBA" id="ARBA00022670"/>
    </source>
</evidence>
<dbReference type="Gene3D" id="1.10.3810.10">
    <property type="entry name" value="Biosynthetic peptidoglycan transglycosylase-like"/>
    <property type="match status" value="1"/>
</dbReference>
<dbReference type="EC" id="2.4.99.28" evidence="24"/>
<dbReference type="InterPro" id="IPR001264">
    <property type="entry name" value="Glyco_trans_51"/>
</dbReference>
<dbReference type="GO" id="GO:0009252">
    <property type="term" value="P:peptidoglycan biosynthetic process"/>
    <property type="evidence" value="ECO:0007669"/>
    <property type="project" value="UniProtKB-KW"/>
</dbReference>
<dbReference type="PANTHER" id="PTHR32282">
    <property type="entry name" value="BINDING PROTEIN TRANSPEPTIDASE, PUTATIVE-RELATED"/>
    <property type="match status" value="1"/>
</dbReference>
<keyword evidence="19 28" id="KW-0472">Membrane</keyword>
<comment type="similarity">
    <text evidence="4">In the C-terminal section; belongs to the transpeptidase family.</text>
</comment>
<keyword evidence="13 28" id="KW-0812">Transmembrane</keyword>
<organism evidence="31 32">
    <name type="scientific">Candidatus Scatomorpha intestinigallinarum</name>
    <dbReference type="NCBI Taxonomy" id="2840923"/>
    <lineage>
        <taxon>Bacteria</taxon>
        <taxon>Bacillati</taxon>
        <taxon>Bacillota</taxon>
        <taxon>Clostridia</taxon>
        <taxon>Eubacteriales</taxon>
        <taxon>Candidatus Scatomorpha</taxon>
    </lineage>
</organism>
<dbReference type="GO" id="GO:0008955">
    <property type="term" value="F:peptidoglycan glycosyltransferase activity"/>
    <property type="evidence" value="ECO:0007669"/>
    <property type="project" value="UniProtKB-EC"/>
</dbReference>
<evidence type="ECO:0000256" key="24">
    <source>
        <dbReference type="ARBA" id="ARBA00044770"/>
    </source>
</evidence>
<proteinExistence type="inferred from homology"/>
<evidence type="ECO:0000256" key="12">
    <source>
        <dbReference type="ARBA" id="ARBA00022679"/>
    </source>
</evidence>
<keyword evidence="20" id="KW-0046">Antibiotic resistance</keyword>
<evidence type="ECO:0000256" key="4">
    <source>
        <dbReference type="ARBA" id="ARBA00007090"/>
    </source>
</evidence>
<dbReference type="InterPro" id="IPR012338">
    <property type="entry name" value="Beta-lactam/transpept-like"/>
</dbReference>
<evidence type="ECO:0000256" key="14">
    <source>
        <dbReference type="ARBA" id="ARBA00022801"/>
    </source>
</evidence>
<keyword evidence="22" id="KW-0961">Cell wall biogenesis/degradation</keyword>
<evidence type="ECO:0000256" key="7">
    <source>
        <dbReference type="ARBA" id="ARBA00018638"/>
    </source>
</evidence>
<dbReference type="NCBIfam" id="TIGR02074">
    <property type="entry name" value="PBP_1a_fam"/>
    <property type="match status" value="1"/>
</dbReference>
<evidence type="ECO:0000256" key="25">
    <source>
        <dbReference type="ARBA" id="ARBA00049902"/>
    </source>
</evidence>
<evidence type="ECO:0000256" key="9">
    <source>
        <dbReference type="ARBA" id="ARBA00022645"/>
    </source>
</evidence>
<dbReference type="EC" id="3.4.16.4" evidence="6"/>
<feature type="domain" description="Penicillin-binding protein transpeptidase" evidence="29">
    <location>
        <begin position="370"/>
        <end position="616"/>
    </location>
</feature>
<evidence type="ECO:0000259" key="30">
    <source>
        <dbReference type="Pfam" id="PF00912"/>
    </source>
</evidence>
<reference evidence="31" key="2">
    <citation type="journal article" date="2021" name="PeerJ">
        <title>Extensive microbial diversity within the chicken gut microbiome revealed by metagenomics and culture.</title>
        <authorList>
            <person name="Gilroy R."/>
            <person name="Ravi A."/>
            <person name="Getino M."/>
            <person name="Pursley I."/>
            <person name="Horton D.L."/>
            <person name="Alikhan N.F."/>
            <person name="Baker D."/>
            <person name="Gharbi K."/>
            <person name="Hall N."/>
            <person name="Watson M."/>
            <person name="Adriaenssens E.M."/>
            <person name="Foster-Nyarko E."/>
            <person name="Jarju S."/>
            <person name="Secka A."/>
            <person name="Antonio M."/>
            <person name="Oren A."/>
            <person name="Chaudhuri R.R."/>
            <person name="La Ragione R."/>
            <person name="Hildebrand F."/>
            <person name="Pallen M.J."/>
        </authorList>
    </citation>
    <scope>NUCLEOTIDE SEQUENCE</scope>
    <source>
        <strain evidence="31">ChiGjej3B3-7149</strain>
    </source>
</reference>
<dbReference type="AlphaFoldDB" id="A0A9D1IYN0"/>
<keyword evidence="10" id="KW-0645">Protease</keyword>
<comment type="function">
    <text evidence="1">Cell wall formation. Synthesis of cross-linked peptidoglycan from the lipid intermediates. The enzyme has a penicillin-insensitive transglycosylase N-terminal domain (formation of linear glycan strands) and a penicillin-sensitive transpeptidase C-terminal domain (cross-linking of the peptide subunits).</text>
</comment>
<keyword evidence="18 28" id="KW-1133">Transmembrane helix</keyword>
<keyword evidence="21" id="KW-0511">Multifunctional enzyme</keyword>
<evidence type="ECO:0000256" key="16">
    <source>
        <dbReference type="ARBA" id="ARBA00022968"/>
    </source>
</evidence>
<evidence type="ECO:0000256" key="19">
    <source>
        <dbReference type="ARBA" id="ARBA00023136"/>
    </source>
</evidence>
<evidence type="ECO:0000256" key="5">
    <source>
        <dbReference type="ARBA" id="ARBA00007739"/>
    </source>
</evidence>
<dbReference type="InterPro" id="IPR036950">
    <property type="entry name" value="PBP_transglycosylase"/>
</dbReference>
<feature type="region of interest" description="Disordered" evidence="27">
    <location>
        <begin position="676"/>
        <end position="733"/>
    </location>
</feature>
<evidence type="ECO:0000256" key="6">
    <source>
        <dbReference type="ARBA" id="ARBA00012448"/>
    </source>
</evidence>
<comment type="catalytic activity">
    <reaction evidence="25">
        <text>[GlcNAc-(1-&gt;4)-Mur2Ac(oyl-L-Ala-gamma-D-Glu-L-Lys-D-Ala-D-Ala)](n)-di-trans,octa-cis-undecaprenyl diphosphate + beta-D-GlcNAc-(1-&gt;4)-Mur2Ac(oyl-L-Ala-gamma-D-Glu-L-Lys-D-Ala-D-Ala)-di-trans,octa-cis-undecaprenyl diphosphate = [GlcNAc-(1-&gt;4)-Mur2Ac(oyl-L-Ala-gamma-D-Glu-L-Lys-D-Ala-D-Ala)](n+1)-di-trans,octa-cis-undecaprenyl diphosphate + di-trans,octa-cis-undecaprenyl diphosphate + H(+)</text>
        <dbReference type="Rhea" id="RHEA:23708"/>
        <dbReference type="Rhea" id="RHEA-COMP:9602"/>
        <dbReference type="Rhea" id="RHEA-COMP:9603"/>
        <dbReference type="ChEBI" id="CHEBI:15378"/>
        <dbReference type="ChEBI" id="CHEBI:58405"/>
        <dbReference type="ChEBI" id="CHEBI:60033"/>
        <dbReference type="ChEBI" id="CHEBI:78435"/>
        <dbReference type="EC" id="2.4.99.28"/>
    </reaction>
</comment>
<keyword evidence="17" id="KW-0573">Peptidoglycan synthesis</keyword>
<dbReference type="GO" id="GO:0008658">
    <property type="term" value="F:penicillin binding"/>
    <property type="evidence" value="ECO:0007669"/>
    <property type="project" value="InterPro"/>
</dbReference>
<feature type="domain" description="Glycosyl transferase family 51" evidence="30">
    <location>
        <begin position="92"/>
        <end position="264"/>
    </location>
</feature>
<dbReference type="GO" id="GO:0009002">
    <property type="term" value="F:serine-type D-Ala-D-Ala carboxypeptidase activity"/>
    <property type="evidence" value="ECO:0007669"/>
    <property type="project" value="UniProtKB-EC"/>
</dbReference>
<evidence type="ECO:0000313" key="32">
    <source>
        <dbReference type="Proteomes" id="UP000824238"/>
    </source>
</evidence>